<organism evidence="3 4">
    <name type="scientific">Ralstonia pickettii</name>
    <name type="common">Burkholderia pickettii</name>
    <dbReference type="NCBI Taxonomy" id="329"/>
    <lineage>
        <taxon>Bacteria</taxon>
        <taxon>Pseudomonadati</taxon>
        <taxon>Pseudomonadota</taxon>
        <taxon>Betaproteobacteria</taxon>
        <taxon>Burkholderiales</taxon>
        <taxon>Burkholderiaceae</taxon>
        <taxon>Ralstonia</taxon>
    </lineage>
</organism>
<dbReference type="Proteomes" id="UP000234456">
    <property type="component" value="Unassembled WGS sequence"/>
</dbReference>
<proteinExistence type="predicted"/>
<dbReference type="EMBL" id="PKQE01000001">
    <property type="protein sequence ID" value="PLC44591.1"/>
    <property type="molecule type" value="Genomic_DNA"/>
</dbReference>
<sequence length="75" mass="8188">MDNQHRKIAGYRELSQAEIDQMNSIKALGAQVGEAIQALKAMPGLDQRAVAIGMTEIQTGFMWLIRGITQPASFA</sequence>
<keyword evidence="1" id="KW-0547">Nucleotide-binding</keyword>
<dbReference type="OrthoDB" id="7360772at2"/>
<reference evidence="3 4" key="1">
    <citation type="submission" date="2017-12" db="EMBL/GenBank/DDBJ databases">
        <title>Draft genome sequence of Ralstonia pickettii 52.</title>
        <authorList>
            <person name="Zheng B."/>
        </authorList>
    </citation>
    <scope>NUCLEOTIDE SEQUENCE [LARGE SCALE GENOMIC DNA]</scope>
    <source>
        <strain evidence="3 4">52</strain>
    </source>
</reference>
<feature type="domain" description="Acb2/Tad1 hairpin" evidence="2">
    <location>
        <begin position="8"/>
        <end position="69"/>
    </location>
</feature>
<dbReference type="Pfam" id="PF24729">
    <property type="entry name" value="Acb2_Tad1_hairpin"/>
    <property type="match status" value="1"/>
</dbReference>
<dbReference type="RefSeq" id="WP_102065001.1">
    <property type="nucleotide sequence ID" value="NZ_PKQE01000001.1"/>
</dbReference>
<dbReference type="AlphaFoldDB" id="A0A2N4TY20"/>
<dbReference type="InterPro" id="IPR056098">
    <property type="entry name" value="Acb2/Tad1_hairpin"/>
</dbReference>
<accession>A0A2N4TY20</accession>
<protein>
    <recommendedName>
        <fullName evidence="2">Acb2/Tad1 hairpin domain-containing protein</fullName>
    </recommendedName>
</protein>
<evidence type="ECO:0000256" key="1">
    <source>
        <dbReference type="ARBA" id="ARBA00022741"/>
    </source>
</evidence>
<evidence type="ECO:0000313" key="4">
    <source>
        <dbReference type="Proteomes" id="UP000234456"/>
    </source>
</evidence>
<dbReference type="GO" id="GO:0000166">
    <property type="term" value="F:nucleotide binding"/>
    <property type="evidence" value="ECO:0007669"/>
    <property type="project" value="UniProtKB-KW"/>
</dbReference>
<evidence type="ECO:0000259" key="2">
    <source>
        <dbReference type="Pfam" id="PF24729"/>
    </source>
</evidence>
<evidence type="ECO:0000313" key="3">
    <source>
        <dbReference type="EMBL" id="PLC44591.1"/>
    </source>
</evidence>
<name>A0A2N4TY20_RALPI</name>
<comment type="caution">
    <text evidence="3">The sequence shown here is derived from an EMBL/GenBank/DDBJ whole genome shotgun (WGS) entry which is preliminary data.</text>
</comment>
<gene>
    <name evidence="3" type="ORF">C0Q88_07885</name>
</gene>